<dbReference type="RefSeq" id="WP_160908151.1">
    <property type="nucleotide sequence ID" value="NZ_WVHS01000004.1"/>
</dbReference>
<evidence type="ECO:0000313" key="3">
    <source>
        <dbReference type="Proteomes" id="UP000451233"/>
    </source>
</evidence>
<proteinExistence type="predicted"/>
<reference evidence="2 3" key="1">
    <citation type="submission" date="2019-11" db="EMBL/GenBank/DDBJ databases">
        <title>Pedobacter sp. HMF7056 Genome sequencing and assembly.</title>
        <authorList>
            <person name="Kang H."/>
            <person name="Kim H."/>
            <person name="Joh K."/>
        </authorList>
    </citation>
    <scope>NUCLEOTIDE SEQUENCE [LARGE SCALE GENOMIC DNA]</scope>
    <source>
        <strain evidence="2 3">HMF7056</strain>
    </source>
</reference>
<dbReference type="EMBL" id="WVHS01000004">
    <property type="protein sequence ID" value="MXV17151.1"/>
    <property type="molecule type" value="Genomic_DNA"/>
</dbReference>
<dbReference type="Pfam" id="PF11297">
    <property type="entry name" value="DUF3098"/>
    <property type="match status" value="1"/>
</dbReference>
<evidence type="ECO:0000313" key="2">
    <source>
        <dbReference type="EMBL" id="MXV17151.1"/>
    </source>
</evidence>
<comment type="caution">
    <text evidence="2">The sequence shown here is derived from an EMBL/GenBank/DDBJ whole genome shotgun (WGS) entry which is preliminary data.</text>
</comment>
<keyword evidence="1" id="KW-0812">Transmembrane</keyword>
<accession>A0A7K1Y1Q1</accession>
<organism evidence="2 3">
    <name type="scientific">Hufsiella ginkgonis</name>
    <dbReference type="NCBI Taxonomy" id="2695274"/>
    <lineage>
        <taxon>Bacteria</taxon>
        <taxon>Pseudomonadati</taxon>
        <taxon>Bacteroidota</taxon>
        <taxon>Sphingobacteriia</taxon>
        <taxon>Sphingobacteriales</taxon>
        <taxon>Sphingobacteriaceae</taxon>
        <taxon>Hufsiella</taxon>
    </lineage>
</organism>
<gene>
    <name evidence="2" type="ORF">GS398_17755</name>
</gene>
<keyword evidence="3" id="KW-1185">Reference proteome</keyword>
<evidence type="ECO:0000256" key="1">
    <source>
        <dbReference type="SAM" id="Phobius"/>
    </source>
</evidence>
<feature type="transmembrane region" description="Helical" evidence="1">
    <location>
        <begin position="24"/>
        <end position="41"/>
    </location>
</feature>
<name>A0A7K1Y1Q1_9SPHI</name>
<protein>
    <submittedName>
        <fullName evidence="2">DUF3098 domain-containing protein</fullName>
    </submittedName>
</protein>
<feature type="transmembrane region" description="Helical" evidence="1">
    <location>
        <begin position="53"/>
        <end position="72"/>
    </location>
</feature>
<keyword evidence="1" id="KW-1133">Transmembrane helix</keyword>
<dbReference type="Proteomes" id="UP000451233">
    <property type="component" value="Unassembled WGS sequence"/>
</dbReference>
<dbReference type="AlphaFoldDB" id="A0A7K1Y1Q1"/>
<sequence length="74" mass="8151">MAQKKNAPATETKQVEFVFGKTNYRLMLLCIGVVLLGFILMTGTTDIYSFRKIVLAPIVVLAGFAIGFVAILRK</sequence>
<dbReference type="InterPro" id="IPR021448">
    <property type="entry name" value="DUF3098"/>
</dbReference>
<keyword evidence="1" id="KW-0472">Membrane</keyword>